<dbReference type="InterPro" id="IPR038670">
    <property type="entry name" value="HslJ-like_sf"/>
</dbReference>
<protein>
    <submittedName>
        <fullName evidence="2">META domain-containing protein</fullName>
    </submittedName>
</protein>
<evidence type="ECO:0000313" key="2">
    <source>
        <dbReference type="EMBL" id="RZG45931.1"/>
    </source>
</evidence>
<sequence>MFRHRFFILNFYYFNQCIFAMRIKIIMLALLCSACTEKPLSTQETQNLLSQYTWAYTPPNSDTPIKLTFNLQTISMDSECNVIGTGYHLKNNLMGVRHPIPSTVMGCPPHLEKQESFITGFFEQPVPFKISSRSSQHPKLIFQKNQQEYIFIGTKRSHENAHGE</sequence>
<dbReference type="Gene3D" id="2.40.128.270">
    <property type="match status" value="1"/>
</dbReference>
<comment type="caution">
    <text evidence="2">The sequence shown here is derived from an EMBL/GenBank/DDBJ whole genome shotgun (WGS) entry which is preliminary data.</text>
</comment>
<dbReference type="Pfam" id="PF03724">
    <property type="entry name" value="META"/>
    <property type="match status" value="1"/>
</dbReference>
<reference evidence="2 3" key="1">
    <citation type="submission" date="2019-02" db="EMBL/GenBank/DDBJ databases">
        <title>The Batch Genome Submission of Acinetobacter spp. strains.</title>
        <authorList>
            <person name="Qin J."/>
            <person name="Hu Y."/>
            <person name="Ye H."/>
            <person name="Wei L."/>
            <person name="Feng Y."/>
            <person name="Zong Z."/>
        </authorList>
    </citation>
    <scope>NUCLEOTIDE SEQUENCE [LARGE SCALE GENOMIC DNA]</scope>
    <source>
        <strain evidence="2 3">WCHAW060049</strain>
    </source>
</reference>
<dbReference type="EMBL" id="SGSQ01000015">
    <property type="protein sequence ID" value="RZG45931.1"/>
    <property type="molecule type" value="Genomic_DNA"/>
</dbReference>
<evidence type="ECO:0000259" key="1">
    <source>
        <dbReference type="Pfam" id="PF03724"/>
    </source>
</evidence>
<proteinExistence type="predicted"/>
<dbReference type="AlphaFoldDB" id="A0A4Q7AJM6"/>
<accession>A0A4Q7AJM6</accession>
<gene>
    <name evidence="2" type="ORF">EXU28_10610</name>
</gene>
<keyword evidence="3" id="KW-1185">Reference proteome</keyword>
<evidence type="ECO:0000313" key="3">
    <source>
        <dbReference type="Proteomes" id="UP000293863"/>
    </source>
</evidence>
<dbReference type="InterPro" id="IPR005184">
    <property type="entry name" value="DUF306_Meta_HslJ"/>
</dbReference>
<feature type="domain" description="DUF306" evidence="1">
    <location>
        <begin position="55"/>
        <end position="143"/>
    </location>
</feature>
<organism evidence="2 3">
    <name type="scientific">Acinetobacter wuhouensis</name>
    <dbReference type="NCBI Taxonomy" id="1879050"/>
    <lineage>
        <taxon>Bacteria</taxon>
        <taxon>Pseudomonadati</taxon>
        <taxon>Pseudomonadota</taxon>
        <taxon>Gammaproteobacteria</taxon>
        <taxon>Moraxellales</taxon>
        <taxon>Moraxellaceae</taxon>
        <taxon>Acinetobacter</taxon>
    </lineage>
</organism>
<dbReference type="Proteomes" id="UP000293863">
    <property type="component" value="Unassembled WGS sequence"/>
</dbReference>
<name>A0A4Q7AJM6_9GAMM</name>